<dbReference type="EMBL" id="JADXDR010000013">
    <property type="protein sequence ID" value="KAI7845743.1"/>
    <property type="molecule type" value="Genomic_DNA"/>
</dbReference>
<evidence type="ECO:0000256" key="3">
    <source>
        <dbReference type="ARBA" id="ARBA00023295"/>
    </source>
</evidence>
<dbReference type="PANTHER" id="PTHR12304:SF59">
    <property type="entry name" value="INOSINE-URIDINE PREFERRING NUCLEOSIDE HYDROLASE FAMILY PROTEIN"/>
    <property type="match status" value="1"/>
</dbReference>
<dbReference type="GO" id="GO:0008477">
    <property type="term" value="F:purine nucleosidase activity"/>
    <property type="evidence" value="ECO:0007669"/>
    <property type="project" value="TreeGrafter"/>
</dbReference>
<dbReference type="GO" id="GO:0005829">
    <property type="term" value="C:cytosol"/>
    <property type="evidence" value="ECO:0007669"/>
    <property type="project" value="TreeGrafter"/>
</dbReference>
<feature type="domain" description="Inosine/uridine-preferring nucleoside hydrolase" evidence="5">
    <location>
        <begin position="38"/>
        <end position="349"/>
    </location>
</feature>
<evidence type="ECO:0000259" key="5">
    <source>
        <dbReference type="Pfam" id="PF01156"/>
    </source>
</evidence>
<dbReference type="Gene3D" id="3.90.245.10">
    <property type="entry name" value="Ribonucleoside hydrolase-like"/>
    <property type="match status" value="1"/>
</dbReference>
<gene>
    <name evidence="6" type="ORF">COHA_000659</name>
</gene>
<dbReference type="InterPro" id="IPR001910">
    <property type="entry name" value="Inosine/uridine_hydrolase_dom"/>
</dbReference>
<dbReference type="Proteomes" id="UP001205105">
    <property type="component" value="Unassembled WGS sequence"/>
</dbReference>
<comment type="similarity">
    <text evidence="1">Belongs to the IUNH family.</text>
</comment>
<evidence type="ECO:0000256" key="4">
    <source>
        <dbReference type="SAM" id="MobiDB-lite"/>
    </source>
</evidence>
<feature type="compositionally biased region" description="Gly residues" evidence="4">
    <location>
        <begin position="141"/>
        <end position="162"/>
    </location>
</feature>
<protein>
    <recommendedName>
        <fullName evidence="5">Inosine/uridine-preferring nucleoside hydrolase domain-containing protein</fullName>
    </recommendedName>
</protein>
<keyword evidence="7" id="KW-1185">Reference proteome</keyword>
<evidence type="ECO:0000256" key="1">
    <source>
        <dbReference type="ARBA" id="ARBA00009176"/>
    </source>
</evidence>
<name>A0AAD5E005_9CHLO</name>
<evidence type="ECO:0000313" key="6">
    <source>
        <dbReference type="EMBL" id="KAI7845743.1"/>
    </source>
</evidence>
<proteinExistence type="inferred from homology"/>
<dbReference type="CDD" id="cd02651">
    <property type="entry name" value="nuc_hydro_IU_UC_XIUA"/>
    <property type="match status" value="1"/>
</dbReference>
<keyword evidence="3" id="KW-0326">Glycosidase</keyword>
<dbReference type="GO" id="GO:0006152">
    <property type="term" value="P:purine nucleoside catabolic process"/>
    <property type="evidence" value="ECO:0007669"/>
    <property type="project" value="TreeGrafter"/>
</dbReference>
<dbReference type="AlphaFoldDB" id="A0AAD5E005"/>
<dbReference type="Pfam" id="PF01156">
    <property type="entry name" value="IU_nuc_hydro"/>
    <property type="match status" value="1"/>
</dbReference>
<evidence type="ECO:0000256" key="2">
    <source>
        <dbReference type="ARBA" id="ARBA00022801"/>
    </source>
</evidence>
<reference evidence="6" key="1">
    <citation type="submission" date="2020-11" db="EMBL/GenBank/DDBJ databases">
        <title>Chlorella ohadii genome sequencing and assembly.</title>
        <authorList>
            <person name="Murik O."/>
            <person name="Treves H."/>
            <person name="Kedem I."/>
            <person name="Shotland Y."/>
            <person name="Kaplan A."/>
        </authorList>
    </citation>
    <scope>NUCLEOTIDE SEQUENCE</scope>
    <source>
        <strain evidence="6">1</strain>
    </source>
</reference>
<organism evidence="6 7">
    <name type="scientific">Chlorella ohadii</name>
    <dbReference type="NCBI Taxonomy" id="2649997"/>
    <lineage>
        <taxon>Eukaryota</taxon>
        <taxon>Viridiplantae</taxon>
        <taxon>Chlorophyta</taxon>
        <taxon>core chlorophytes</taxon>
        <taxon>Trebouxiophyceae</taxon>
        <taxon>Chlorellales</taxon>
        <taxon>Chlorellaceae</taxon>
        <taxon>Chlorella clade</taxon>
        <taxon>Chlorella</taxon>
    </lineage>
</organism>
<accession>A0AAD5E005</accession>
<comment type="caution">
    <text evidence="6">The sequence shown here is derived from an EMBL/GenBank/DDBJ whole genome shotgun (WGS) entry which is preliminary data.</text>
</comment>
<sequence>MSGGMPRLHRLCAELISFVIVYVHYHVFSVHRHRPGHSPALALLGVSTVAGNQTVEKVTDNALRVLAAAGLPHVEVVAGAAKPLLRPAPLLCAEIHGETGLDGPLGGPVLPPAPHGPLPGKAAVVMFERIAAAHQRLKAAAGGGGGSGDCASGGGTSGGGSGTEQPRVALVATAALTNVALLLALYPEVKDMIEIVIMGGCLGVGNTGAVMEFNIQTDPEAARIVFEAGVPLTMVPLEVTHTALATTSVLQRVKTHSPTPFLALMVDLLMFFADTYRTVFKFEDPPLHDPCAVAYVIAPQLFKTELLRVDVETSSSLSAGQTVVDIWHQSTQPKNCTVCMEMDVARFWDLQIEAIHAADRHSPLNSSTAQ</sequence>
<feature type="region of interest" description="Disordered" evidence="4">
    <location>
        <begin position="141"/>
        <end position="163"/>
    </location>
</feature>
<dbReference type="InterPro" id="IPR023186">
    <property type="entry name" value="IUNH"/>
</dbReference>
<keyword evidence="2" id="KW-0378">Hydrolase</keyword>
<dbReference type="PANTHER" id="PTHR12304">
    <property type="entry name" value="INOSINE-URIDINE PREFERRING NUCLEOSIDE HYDROLASE"/>
    <property type="match status" value="1"/>
</dbReference>
<dbReference type="InterPro" id="IPR036452">
    <property type="entry name" value="Ribo_hydro-like"/>
</dbReference>
<evidence type="ECO:0000313" key="7">
    <source>
        <dbReference type="Proteomes" id="UP001205105"/>
    </source>
</evidence>
<dbReference type="SUPFAM" id="SSF53590">
    <property type="entry name" value="Nucleoside hydrolase"/>
    <property type="match status" value="2"/>
</dbReference>